<keyword evidence="1" id="KW-1133">Transmembrane helix</keyword>
<keyword evidence="1" id="KW-0472">Membrane</keyword>
<feature type="non-terminal residue" evidence="2">
    <location>
        <position position="1"/>
    </location>
</feature>
<evidence type="ECO:0000256" key="1">
    <source>
        <dbReference type="SAM" id="Phobius"/>
    </source>
</evidence>
<protein>
    <submittedName>
        <fullName evidence="2">Cationic amino acid transporter 3</fullName>
    </submittedName>
</protein>
<reference evidence="2" key="1">
    <citation type="journal article" date="2021" name="Evol. Appl.">
        <title>The genome of the Pyrenean desman and the effects of bottlenecks and inbreeding on the genomic landscape of an endangered species.</title>
        <authorList>
            <person name="Escoda L."/>
            <person name="Castresana J."/>
        </authorList>
    </citation>
    <scope>NUCLEOTIDE SEQUENCE</scope>
    <source>
        <strain evidence="2">IBE-C5619</strain>
    </source>
</reference>
<accession>A0A8J5ZWG5</accession>
<dbReference type="Proteomes" id="UP000700334">
    <property type="component" value="Unassembled WGS sequence"/>
</dbReference>
<feature type="non-terminal residue" evidence="2">
    <location>
        <position position="328"/>
    </location>
</feature>
<dbReference type="GO" id="GO:0015171">
    <property type="term" value="F:amino acid transmembrane transporter activity"/>
    <property type="evidence" value="ECO:0007669"/>
    <property type="project" value="TreeGrafter"/>
</dbReference>
<dbReference type="PANTHER" id="PTHR43243">
    <property type="entry name" value="INNER MEMBRANE TRANSPORTER YGJI-RELATED"/>
    <property type="match status" value="1"/>
</dbReference>
<organism evidence="2 3">
    <name type="scientific">Galemys pyrenaicus</name>
    <name type="common">Iberian desman</name>
    <name type="synonym">Pyrenean desman</name>
    <dbReference type="NCBI Taxonomy" id="202257"/>
    <lineage>
        <taxon>Eukaryota</taxon>
        <taxon>Metazoa</taxon>
        <taxon>Chordata</taxon>
        <taxon>Craniata</taxon>
        <taxon>Vertebrata</taxon>
        <taxon>Euteleostomi</taxon>
        <taxon>Mammalia</taxon>
        <taxon>Eutheria</taxon>
        <taxon>Laurasiatheria</taxon>
        <taxon>Eulipotyphla</taxon>
        <taxon>Talpidae</taxon>
        <taxon>Galemys</taxon>
    </lineage>
</organism>
<name>A0A8J5ZWG5_GALPY</name>
<dbReference type="PANTHER" id="PTHR43243:SF20">
    <property type="entry name" value="CATIONIC AMINO ACID TRANSPORTER 3"/>
    <property type="match status" value="1"/>
</dbReference>
<feature type="transmembrane region" description="Helical" evidence="1">
    <location>
        <begin position="99"/>
        <end position="116"/>
    </location>
</feature>
<proteinExistence type="predicted"/>
<dbReference type="AlphaFoldDB" id="A0A8J5ZWG5"/>
<keyword evidence="3" id="KW-1185">Reference proteome</keyword>
<feature type="transmembrane region" description="Helical" evidence="1">
    <location>
        <begin position="290"/>
        <end position="311"/>
    </location>
</feature>
<keyword evidence="1" id="KW-0812">Transmembrane</keyword>
<feature type="transmembrane region" description="Helical" evidence="1">
    <location>
        <begin position="192"/>
        <end position="213"/>
    </location>
</feature>
<dbReference type="EMBL" id="JAGFMF010011865">
    <property type="protein sequence ID" value="KAG8510686.1"/>
    <property type="molecule type" value="Genomic_DNA"/>
</dbReference>
<comment type="caution">
    <text evidence="2">The sequence shown here is derived from an EMBL/GenBank/DDBJ whole genome shotgun (WGS) entry which is preliminary data.</text>
</comment>
<evidence type="ECO:0000313" key="3">
    <source>
        <dbReference type="Proteomes" id="UP000700334"/>
    </source>
</evidence>
<dbReference type="OrthoDB" id="3900342at2759"/>
<dbReference type="GO" id="GO:0005886">
    <property type="term" value="C:plasma membrane"/>
    <property type="evidence" value="ECO:0007669"/>
    <property type="project" value="TreeGrafter"/>
</dbReference>
<gene>
    <name evidence="2" type="ORF">J0S82_007667</name>
</gene>
<evidence type="ECO:0000313" key="2">
    <source>
        <dbReference type="EMBL" id="KAG8510686.1"/>
    </source>
</evidence>
<feature type="transmembrane region" description="Helical" evidence="1">
    <location>
        <begin position="225"/>
        <end position="241"/>
    </location>
</feature>
<sequence length="328" mass="36930">SYLSHLLKSSRRCVRLENLVRNWCAGDPWSQCRSDGLGCRQPPGTGEGLARWLRRKLHPRKSSDLGPRSVFCDLCYTEFGARIPCSFLRISTVASQWTTLRWNLIIFYVFGAAYVARPWSPSFDNLIGNRISQVLEGSFSLYLPQPLAKYPDFFALGCCSLEYWFLEIRISCGYQSLHRTTHRSYLDPIAPIVWVLWALEGLCLLALIGFSVLQPLQEEKDHNPQLLSVMILLFLCLSAYPRQLMAPYHQIQLHSPLLQDFLNAGQGPAEYAVIVGTLCALLSNFLGAVFPMPVVIHAMADVSGILMAFLFKLSKLVDLMSIGNLLTP</sequence>